<organism evidence="6 7">
    <name type="scientific">Nocardia cerradoensis</name>
    <dbReference type="NCBI Taxonomy" id="85688"/>
    <lineage>
        <taxon>Bacteria</taxon>
        <taxon>Bacillati</taxon>
        <taxon>Actinomycetota</taxon>
        <taxon>Actinomycetes</taxon>
        <taxon>Mycobacteriales</taxon>
        <taxon>Nocardiaceae</taxon>
        <taxon>Nocardia</taxon>
    </lineage>
</organism>
<feature type="domain" description="Tyr recombinase" evidence="4">
    <location>
        <begin position="94"/>
        <end position="275"/>
    </location>
</feature>
<dbReference type="CDD" id="cd00397">
    <property type="entry name" value="DNA_BRE_C"/>
    <property type="match status" value="1"/>
</dbReference>
<dbReference type="Gene3D" id="1.10.443.10">
    <property type="entry name" value="Intergrase catalytic core"/>
    <property type="match status" value="1"/>
</dbReference>
<evidence type="ECO:0000256" key="2">
    <source>
        <dbReference type="ARBA" id="ARBA00023172"/>
    </source>
</evidence>
<comment type="caution">
    <text evidence="6">The sequence shown here is derived from an EMBL/GenBank/DDBJ whole genome shotgun (WGS) entry which is preliminary data.</text>
</comment>
<evidence type="ECO:0000313" key="6">
    <source>
        <dbReference type="EMBL" id="OXR46699.1"/>
    </source>
</evidence>
<evidence type="ECO:0000313" key="7">
    <source>
        <dbReference type="Proteomes" id="UP000215506"/>
    </source>
</evidence>
<reference evidence="6 7" key="1">
    <citation type="submission" date="2017-07" db="EMBL/GenBank/DDBJ databases">
        <title>First draft Genome Sequence of Nocardia cerradoensis isolated from human infection.</title>
        <authorList>
            <person name="Carrasco G."/>
        </authorList>
    </citation>
    <scope>NUCLEOTIDE SEQUENCE [LARGE SCALE GENOMIC DNA]</scope>
    <source>
        <strain evidence="6 7">CNM20130759</strain>
    </source>
</reference>
<dbReference type="AlphaFoldDB" id="A0A231HCX5"/>
<dbReference type="PROSITE" id="PS51898">
    <property type="entry name" value="TYR_RECOMBINASE"/>
    <property type="match status" value="1"/>
</dbReference>
<dbReference type="EMBL" id="NGAF01000002">
    <property type="protein sequence ID" value="OXR46699.1"/>
    <property type="molecule type" value="Genomic_DNA"/>
</dbReference>
<dbReference type="GO" id="GO:0003677">
    <property type="term" value="F:DNA binding"/>
    <property type="evidence" value="ECO:0007669"/>
    <property type="project" value="UniProtKB-UniRule"/>
</dbReference>
<dbReference type="InterPro" id="IPR011010">
    <property type="entry name" value="DNA_brk_join_enz"/>
</dbReference>
<keyword evidence="2" id="KW-0233">DNA recombination</keyword>
<evidence type="ECO:0000256" key="1">
    <source>
        <dbReference type="ARBA" id="ARBA00023125"/>
    </source>
</evidence>
<evidence type="ECO:0000259" key="5">
    <source>
        <dbReference type="PROSITE" id="PS51900"/>
    </source>
</evidence>
<protein>
    <submittedName>
        <fullName evidence="6">Tyrosine recombinase XerC</fullName>
    </submittedName>
</protein>
<sequence>MQYSNYLRAGGSAESTIERRTSDLEQIAREVGPDGPATITGEMLVQWAGTKDWSLETRRGRRSSARSFWKWALAAGRVTEDASAAWPHVPPAVPRPRPVPDRIYRPAVEAAAPRVRLMLRLGAELGMRRAEISCVHVGRDLSEDVDGWWLIVHGKGRKDRTLPVPDELARHIRAGAPGHSPGLGHPRTGYLFPGRIDGHLSPRRIGELCSAVLRAQQEEGEDDWTTHKLRHRFGSRALRNTRDIMAVKTALGHVSVATTQVYCAIDRSEVRNAVNSAA</sequence>
<evidence type="ECO:0000259" key="4">
    <source>
        <dbReference type="PROSITE" id="PS51898"/>
    </source>
</evidence>
<evidence type="ECO:0000256" key="3">
    <source>
        <dbReference type="PROSITE-ProRule" id="PRU01248"/>
    </source>
</evidence>
<accession>A0A231HCX5</accession>
<dbReference type="SUPFAM" id="SSF56349">
    <property type="entry name" value="DNA breaking-rejoining enzymes"/>
    <property type="match status" value="1"/>
</dbReference>
<dbReference type="PANTHER" id="PTHR30349:SF64">
    <property type="entry name" value="PROPHAGE INTEGRASE INTD-RELATED"/>
    <property type="match status" value="1"/>
</dbReference>
<dbReference type="InterPro" id="IPR002104">
    <property type="entry name" value="Integrase_catalytic"/>
</dbReference>
<feature type="domain" description="Core-binding (CB)" evidence="5">
    <location>
        <begin position="1"/>
        <end position="73"/>
    </location>
</feature>
<dbReference type="GO" id="GO:0006310">
    <property type="term" value="P:DNA recombination"/>
    <property type="evidence" value="ECO:0007669"/>
    <property type="project" value="UniProtKB-KW"/>
</dbReference>
<dbReference type="Pfam" id="PF00589">
    <property type="entry name" value="Phage_integrase"/>
    <property type="match status" value="1"/>
</dbReference>
<dbReference type="PANTHER" id="PTHR30349">
    <property type="entry name" value="PHAGE INTEGRASE-RELATED"/>
    <property type="match status" value="1"/>
</dbReference>
<dbReference type="Proteomes" id="UP000215506">
    <property type="component" value="Unassembled WGS sequence"/>
</dbReference>
<gene>
    <name evidence="6" type="primary">xerC_2</name>
    <name evidence="6" type="ORF">B7C42_01674</name>
</gene>
<dbReference type="GO" id="GO:0015074">
    <property type="term" value="P:DNA integration"/>
    <property type="evidence" value="ECO:0007669"/>
    <property type="project" value="InterPro"/>
</dbReference>
<dbReference type="PROSITE" id="PS51900">
    <property type="entry name" value="CB"/>
    <property type="match status" value="1"/>
</dbReference>
<name>A0A231HCX5_9NOCA</name>
<proteinExistence type="predicted"/>
<dbReference type="InterPro" id="IPR044068">
    <property type="entry name" value="CB"/>
</dbReference>
<keyword evidence="1 3" id="KW-0238">DNA-binding</keyword>
<dbReference type="InterPro" id="IPR050090">
    <property type="entry name" value="Tyrosine_recombinase_XerCD"/>
</dbReference>
<dbReference type="InterPro" id="IPR013762">
    <property type="entry name" value="Integrase-like_cat_sf"/>
</dbReference>
<keyword evidence="7" id="KW-1185">Reference proteome</keyword>